<gene>
    <name evidence="7" type="ORF">ElyMa_006094700</name>
</gene>
<feature type="transmembrane region" description="Helical" evidence="6">
    <location>
        <begin position="32"/>
        <end position="57"/>
    </location>
</feature>
<dbReference type="InterPro" id="IPR036259">
    <property type="entry name" value="MFS_trans_sf"/>
</dbReference>
<feature type="region of interest" description="Disordered" evidence="5">
    <location>
        <begin position="333"/>
        <end position="358"/>
    </location>
</feature>
<keyword evidence="2 6" id="KW-0812">Transmembrane</keyword>
<sequence>MSSRSKQAISTRSIDDILMALNWWGRYQKVQFVLLMLSVLAVVMHSMSVVFIGNFSFIPCIEKMYLYPSIIVGRDAEHRCAEPPGRSMFYGNANPNSNNITDISGYNDSTSVLYNIDTPSSMNGTTTKYGKCKVRTYDSSGRQISSVQCPYGYQYSEPRDRTYGRKTVHILCHTFLFLLAVTTAFSPNFIVFTVVRFFTGAAQQGTALTASVLNIEQLPTAHRALVSQVGIFMHPTSLLSLGLVAYLTREINWRYAQLAMSAFSVYVLVQWWITDESLRWLVANGRTKEAERNIRKAARQNKTDVRKAMKLFNQDTQPIFLNWTKKVDMDQQVDNKDKNEHSDSEPMTGSQKSQKPDQEEDHVGFLKAIRNPTVLKVQIICCLIWFADSASYYGLIMTSTTLVDDLYLGYTVNILVELPAALAYVLLINRFADSASYYGLIMTSTTLVDDLYLGYTVNILVELPAALAYVLLINRIGRLRCIYIFNSIGGISLLTAVGLSTFTAAGEVDTEI</sequence>
<dbReference type="AlphaFoldDB" id="A0AAV4GS58"/>
<name>A0AAV4GS58_9GAST</name>
<dbReference type="GO" id="GO:0022857">
    <property type="term" value="F:transmembrane transporter activity"/>
    <property type="evidence" value="ECO:0007669"/>
    <property type="project" value="InterPro"/>
</dbReference>
<evidence type="ECO:0000256" key="4">
    <source>
        <dbReference type="ARBA" id="ARBA00023136"/>
    </source>
</evidence>
<dbReference type="Proteomes" id="UP000762676">
    <property type="component" value="Unassembled WGS sequence"/>
</dbReference>
<dbReference type="Gene3D" id="1.20.1250.20">
    <property type="entry name" value="MFS general substrate transporter like domains"/>
    <property type="match status" value="1"/>
</dbReference>
<evidence type="ECO:0000256" key="3">
    <source>
        <dbReference type="ARBA" id="ARBA00022989"/>
    </source>
</evidence>
<feature type="transmembrane region" description="Helical" evidence="6">
    <location>
        <begin position="225"/>
        <end position="248"/>
    </location>
</feature>
<accession>A0AAV4GS58</accession>
<dbReference type="SUPFAM" id="SSF103473">
    <property type="entry name" value="MFS general substrate transporter"/>
    <property type="match status" value="1"/>
</dbReference>
<feature type="transmembrane region" description="Helical" evidence="6">
    <location>
        <begin position="484"/>
        <end position="505"/>
    </location>
</feature>
<feature type="transmembrane region" description="Helical" evidence="6">
    <location>
        <begin position="168"/>
        <end position="190"/>
    </location>
</feature>
<evidence type="ECO:0000256" key="5">
    <source>
        <dbReference type="SAM" id="MobiDB-lite"/>
    </source>
</evidence>
<evidence type="ECO:0000256" key="2">
    <source>
        <dbReference type="ARBA" id="ARBA00022692"/>
    </source>
</evidence>
<reference evidence="7 8" key="1">
    <citation type="journal article" date="2021" name="Elife">
        <title>Chloroplast acquisition without the gene transfer in kleptoplastic sea slugs, Plakobranchus ocellatus.</title>
        <authorList>
            <person name="Maeda T."/>
            <person name="Takahashi S."/>
            <person name="Yoshida T."/>
            <person name="Shimamura S."/>
            <person name="Takaki Y."/>
            <person name="Nagai Y."/>
            <person name="Toyoda A."/>
            <person name="Suzuki Y."/>
            <person name="Arimoto A."/>
            <person name="Ishii H."/>
            <person name="Satoh N."/>
            <person name="Nishiyama T."/>
            <person name="Hasebe M."/>
            <person name="Maruyama T."/>
            <person name="Minagawa J."/>
            <person name="Obokata J."/>
            <person name="Shigenobu S."/>
        </authorList>
    </citation>
    <scope>NUCLEOTIDE SEQUENCE [LARGE SCALE GENOMIC DNA]</scope>
</reference>
<evidence type="ECO:0000313" key="8">
    <source>
        <dbReference type="Proteomes" id="UP000762676"/>
    </source>
</evidence>
<dbReference type="InterPro" id="IPR005828">
    <property type="entry name" value="MFS_sugar_transport-like"/>
</dbReference>
<evidence type="ECO:0000313" key="7">
    <source>
        <dbReference type="EMBL" id="GFR88184.1"/>
    </source>
</evidence>
<keyword evidence="3 6" id="KW-1133">Transmembrane helix</keyword>
<proteinExistence type="predicted"/>
<dbReference type="PANTHER" id="PTHR24064">
    <property type="entry name" value="SOLUTE CARRIER FAMILY 22 MEMBER"/>
    <property type="match status" value="1"/>
</dbReference>
<comment type="subcellular location">
    <subcellularLocation>
        <location evidence="1">Membrane</location>
        <topology evidence="1">Multi-pass membrane protein</topology>
    </subcellularLocation>
</comment>
<feature type="transmembrane region" description="Helical" evidence="6">
    <location>
        <begin position="452"/>
        <end position="472"/>
    </location>
</feature>
<feature type="compositionally biased region" description="Basic and acidic residues" evidence="5">
    <location>
        <begin position="333"/>
        <end position="344"/>
    </location>
</feature>
<organism evidence="7 8">
    <name type="scientific">Elysia marginata</name>
    <dbReference type="NCBI Taxonomy" id="1093978"/>
    <lineage>
        <taxon>Eukaryota</taxon>
        <taxon>Metazoa</taxon>
        <taxon>Spiralia</taxon>
        <taxon>Lophotrochozoa</taxon>
        <taxon>Mollusca</taxon>
        <taxon>Gastropoda</taxon>
        <taxon>Heterobranchia</taxon>
        <taxon>Euthyneura</taxon>
        <taxon>Panpulmonata</taxon>
        <taxon>Sacoglossa</taxon>
        <taxon>Placobranchoidea</taxon>
        <taxon>Plakobranchidae</taxon>
        <taxon>Elysia</taxon>
    </lineage>
</organism>
<keyword evidence="4 6" id="KW-0472">Membrane</keyword>
<evidence type="ECO:0000256" key="1">
    <source>
        <dbReference type="ARBA" id="ARBA00004141"/>
    </source>
</evidence>
<dbReference type="Pfam" id="PF00083">
    <property type="entry name" value="Sugar_tr"/>
    <property type="match status" value="1"/>
</dbReference>
<evidence type="ECO:0000256" key="6">
    <source>
        <dbReference type="SAM" id="Phobius"/>
    </source>
</evidence>
<keyword evidence="8" id="KW-1185">Reference proteome</keyword>
<feature type="transmembrane region" description="Helical" evidence="6">
    <location>
        <begin position="407"/>
        <end position="432"/>
    </location>
</feature>
<dbReference type="EMBL" id="BMAT01012213">
    <property type="protein sequence ID" value="GFR88184.1"/>
    <property type="molecule type" value="Genomic_DNA"/>
</dbReference>
<protein>
    <submittedName>
        <fullName evidence="7">Organic cation transporter protein</fullName>
    </submittedName>
</protein>
<comment type="caution">
    <text evidence="7">The sequence shown here is derived from an EMBL/GenBank/DDBJ whole genome shotgun (WGS) entry which is preliminary data.</text>
</comment>
<dbReference type="GO" id="GO:0016020">
    <property type="term" value="C:membrane"/>
    <property type="evidence" value="ECO:0007669"/>
    <property type="project" value="UniProtKB-SubCell"/>
</dbReference>